<evidence type="ECO:0000313" key="1">
    <source>
        <dbReference type="EMBL" id="EKJ98713.1"/>
    </source>
</evidence>
<gene>
    <name evidence="1" type="ORF">RBSH_06026</name>
</gene>
<evidence type="ECO:0000313" key="2">
    <source>
        <dbReference type="Proteomes" id="UP000007993"/>
    </source>
</evidence>
<organism evidence="1 2">
    <name type="scientific">Rhodopirellula baltica SH28</name>
    <dbReference type="NCBI Taxonomy" id="993517"/>
    <lineage>
        <taxon>Bacteria</taxon>
        <taxon>Pseudomonadati</taxon>
        <taxon>Planctomycetota</taxon>
        <taxon>Planctomycetia</taxon>
        <taxon>Pirellulales</taxon>
        <taxon>Pirellulaceae</taxon>
        <taxon>Rhodopirellula</taxon>
    </lineage>
</organism>
<dbReference type="EMBL" id="AMCW01000173">
    <property type="protein sequence ID" value="EKJ98713.1"/>
    <property type="molecule type" value="Genomic_DNA"/>
</dbReference>
<accession>K5D7D3</accession>
<protein>
    <submittedName>
        <fullName evidence="1">Uncharacterized protein</fullName>
    </submittedName>
</protein>
<comment type="caution">
    <text evidence="1">The sequence shown here is derived from an EMBL/GenBank/DDBJ whole genome shotgun (WGS) entry which is preliminary data.</text>
</comment>
<dbReference type="Proteomes" id="UP000007993">
    <property type="component" value="Unassembled WGS sequence"/>
</dbReference>
<dbReference type="PATRIC" id="fig|993517.3.peg.6526"/>
<sequence>MNFHARAIACFGRHVLRCTYNRFKLHDRKTACRREVSNHTAS</sequence>
<dbReference type="AlphaFoldDB" id="K5D7D3"/>
<name>K5D7D3_RHOBT</name>
<reference evidence="1 2" key="1">
    <citation type="journal article" date="2013" name="Mar. Genomics">
        <title>Expression of sulfatases in Rhodopirellula baltica and the diversity of sulfatases in the genus Rhodopirellula.</title>
        <authorList>
            <person name="Wegner C.E."/>
            <person name="Richter-Heitmann T."/>
            <person name="Klindworth A."/>
            <person name="Klockow C."/>
            <person name="Richter M."/>
            <person name="Achstetter T."/>
            <person name="Glockner F.O."/>
            <person name="Harder J."/>
        </authorList>
    </citation>
    <scope>NUCLEOTIDE SEQUENCE [LARGE SCALE GENOMIC DNA]</scope>
    <source>
        <strain evidence="1 2">SH28</strain>
    </source>
</reference>
<proteinExistence type="predicted"/>